<feature type="compositionally biased region" description="Basic residues" evidence="1">
    <location>
        <begin position="1"/>
        <end position="12"/>
    </location>
</feature>
<dbReference type="EMBL" id="DF237441">
    <property type="protein sequence ID" value="GAQ89158.1"/>
    <property type="molecule type" value="Genomic_DNA"/>
</dbReference>
<evidence type="ECO:0000313" key="2">
    <source>
        <dbReference type="EMBL" id="GAQ89158.1"/>
    </source>
</evidence>
<feature type="region of interest" description="Disordered" evidence="1">
    <location>
        <begin position="1"/>
        <end position="48"/>
    </location>
</feature>
<feature type="compositionally biased region" description="Basic and acidic residues" evidence="1">
    <location>
        <begin position="13"/>
        <end position="31"/>
    </location>
</feature>
<evidence type="ECO:0000256" key="1">
    <source>
        <dbReference type="SAM" id="MobiDB-lite"/>
    </source>
</evidence>
<reference evidence="2 3" key="1">
    <citation type="journal article" date="2014" name="Nat. Commun.">
        <title>Klebsormidium flaccidum genome reveals primary factors for plant terrestrial adaptation.</title>
        <authorList>
            <person name="Hori K."/>
            <person name="Maruyama F."/>
            <person name="Fujisawa T."/>
            <person name="Togashi T."/>
            <person name="Yamamoto N."/>
            <person name="Seo M."/>
            <person name="Sato S."/>
            <person name="Yamada T."/>
            <person name="Mori H."/>
            <person name="Tajima N."/>
            <person name="Moriyama T."/>
            <person name="Ikeuchi M."/>
            <person name="Watanabe M."/>
            <person name="Wada H."/>
            <person name="Kobayashi K."/>
            <person name="Saito M."/>
            <person name="Masuda T."/>
            <person name="Sasaki-Sekimoto Y."/>
            <person name="Mashiguchi K."/>
            <person name="Awai K."/>
            <person name="Shimojima M."/>
            <person name="Masuda S."/>
            <person name="Iwai M."/>
            <person name="Nobusawa T."/>
            <person name="Narise T."/>
            <person name="Kondo S."/>
            <person name="Saito H."/>
            <person name="Sato R."/>
            <person name="Murakawa M."/>
            <person name="Ihara Y."/>
            <person name="Oshima-Yamada Y."/>
            <person name="Ohtaka K."/>
            <person name="Satoh M."/>
            <person name="Sonobe K."/>
            <person name="Ishii M."/>
            <person name="Ohtani R."/>
            <person name="Kanamori-Sato M."/>
            <person name="Honoki R."/>
            <person name="Miyazaki D."/>
            <person name="Mochizuki H."/>
            <person name="Umetsu J."/>
            <person name="Higashi K."/>
            <person name="Shibata D."/>
            <person name="Kamiya Y."/>
            <person name="Sato N."/>
            <person name="Nakamura Y."/>
            <person name="Tabata S."/>
            <person name="Ida S."/>
            <person name="Kurokawa K."/>
            <person name="Ohta H."/>
        </authorList>
    </citation>
    <scope>NUCLEOTIDE SEQUENCE [LARGE SCALE GENOMIC DNA]</scope>
    <source>
        <strain evidence="2 3">NIES-2285</strain>
    </source>
</reference>
<keyword evidence="3" id="KW-1185">Reference proteome</keyword>
<proteinExistence type="predicted"/>
<gene>
    <name evidence="2" type="ORF">KFL_004920070</name>
</gene>
<name>A0A1Y1IM17_KLENI</name>
<evidence type="ECO:0000313" key="3">
    <source>
        <dbReference type="Proteomes" id="UP000054558"/>
    </source>
</evidence>
<organism evidence="2 3">
    <name type="scientific">Klebsormidium nitens</name>
    <name type="common">Green alga</name>
    <name type="synonym">Ulothrix nitens</name>
    <dbReference type="NCBI Taxonomy" id="105231"/>
    <lineage>
        <taxon>Eukaryota</taxon>
        <taxon>Viridiplantae</taxon>
        <taxon>Streptophyta</taxon>
        <taxon>Klebsormidiophyceae</taxon>
        <taxon>Klebsormidiales</taxon>
        <taxon>Klebsormidiaceae</taxon>
        <taxon>Klebsormidium</taxon>
    </lineage>
</organism>
<accession>A0A1Y1IM17</accession>
<dbReference type="Proteomes" id="UP000054558">
    <property type="component" value="Unassembled WGS sequence"/>
</dbReference>
<dbReference type="AlphaFoldDB" id="A0A1Y1IM17"/>
<sequence length="160" mass="17766">MIVTGRAKHGARRQLETEHRERSGPPRENRGPRFRLRPTQTPTPFPGLDLRAERRATRAAKATRATESFGCLALWKECSSGRVTTTSSWSSGGLGPSQTCRRRQAVILERRKQRGGVVLALMDVVVGPEHDRRLCLGCCLVASVCLGWWDGAGLSHEFLF</sequence>
<protein>
    <submittedName>
        <fullName evidence="2">Uncharacterized protein</fullName>
    </submittedName>
</protein>